<comment type="caution">
    <text evidence="2">The sequence shown here is derived from an EMBL/GenBank/DDBJ whole genome shotgun (WGS) entry which is preliminary data.</text>
</comment>
<reference evidence="2" key="1">
    <citation type="submission" date="2020-08" db="EMBL/GenBank/DDBJ databases">
        <title>Plant Genome Project.</title>
        <authorList>
            <person name="Zhang R.-G."/>
        </authorList>
    </citation>
    <scope>NUCLEOTIDE SEQUENCE</scope>
    <source>
        <strain evidence="2">WSP0</strain>
        <tissue evidence="2">Leaf</tissue>
    </source>
</reference>
<feature type="region of interest" description="Disordered" evidence="1">
    <location>
        <begin position="1"/>
        <end position="21"/>
    </location>
</feature>
<accession>A0AAV6LGF5</accession>
<proteinExistence type="predicted"/>
<dbReference type="Proteomes" id="UP000823749">
    <property type="component" value="Chromosome 1"/>
</dbReference>
<protein>
    <submittedName>
        <fullName evidence="2">Uncharacterized protein</fullName>
    </submittedName>
</protein>
<organism evidence="2 3">
    <name type="scientific">Rhododendron griersonianum</name>
    <dbReference type="NCBI Taxonomy" id="479676"/>
    <lineage>
        <taxon>Eukaryota</taxon>
        <taxon>Viridiplantae</taxon>
        <taxon>Streptophyta</taxon>
        <taxon>Embryophyta</taxon>
        <taxon>Tracheophyta</taxon>
        <taxon>Spermatophyta</taxon>
        <taxon>Magnoliopsida</taxon>
        <taxon>eudicotyledons</taxon>
        <taxon>Gunneridae</taxon>
        <taxon>Pentapetalae</taxon>
        <taxon>asterids</taxon>
        <taxon>Ericales</taxon>
        <taxon>Ericaceae</taxon>
        <taxon>Ericoideae</taxon>
        <taxon>Rhodoreae</taxon>
        <taxon>Rhododendron</taxon>
    </lineage>
</organism>
<name>A0AAV6LGF5_9ERIC</name>
<gene>
    <name evidence="2" type="ORF">RHGRI_000385</name>
</gene>
<evidence type="ECO:0000313" key="3">
    <source>
        <dbReference type="Proteomes" id="UP000823749"/>
    </source>
</evidence>
<dbReference type="AlphaFoldDB" id="A0AAV6LGF5"/>
<keyword evidence="3" id="KW-1185">Reference proteome</keyword>
<evidence type="ECO:0000313" key="2">
    <source>
        <dbReference type="EMBL" id="KAG5564175.1"/>
    </source>
</evidence>
<feature type="compositionally biased region" description="Acidic residues" evidence="1">
    <location>
        <begin position="10"/>
        <end position="19"/>
    </location>
</feature>
<evidence type="ECO:0000256" key="1">
    <source>
        <dbReference type="SAM" id="MobiDB-lite"/>
    </source>
</evidence>
<sequence length="109" mass="12623">MNSSDNNGDRDEEDDDDDSGNNYYHRVFDYCFSELPKIRWGWLVVMMEYIDAYCTNASMLRGLGETNGCRMATQCSISTFDHGGDHRGSTVLGNGQHQWFKYTEKMIIW</sequence>
<dbReference type="EMBL" id="JACTNZ010000001">
    <property type="protein sequence ID" value="KAG5564175.1"/>
    <property type="molecule type" value="Genomic_DNA"/>
</dbReference>